<accession>A0ABQ4WXU0</accession>
<name>A0ABQ4WXU0_9ASTR</name>
<dbReference type="EMBL" id="BQNB010009029">
    <property type="protein sequence ID" value="GJS57747.1"/>
    <property type="molecule type" value="Genomic_DNA"/>
</dbReference>
<sequence length="146" mass="16422">MHVIVDWKMYRREKLKLMIRIVKQDVVDAEIVGIMADPKEVNAGEVAGTSGMSSFAWILSKMLPATSESGIHTLAIWFIGADWPPIIEEKEMPNAVRCEDSFVEKIVRRNNVTIDELPENHSNTLPLKAVSKCPLTAPFVWFSGLK</sequence>
<evidence type="ECO:0000313" key="1">
    <source>
        <dbReference type="EMBL" id="GJS57747.1"/>
    </source>
</evidence>
<gene>
    <name evidence="1" type="ORF">Tco_0652531</name>
</gene>
<reference evidence="1" key="2">
    <citation type="submission" date="2022-01" db="EMBL/GenBank/DDBJ databases">
        <authorList>
            <person name="Yamashiro T."/>
            <person name="Shiraishi A."/>
            <person name="Satake H."/>
            <person name="Nakayama K."/>
        </authorList>
    </citation>
    <scope>NUCLEOTIDE SEQUENCE</scope>
</reference>
<reference evidence="1" key="1">
    <citation type="journal article" date="2022" name="Int. J. Mol. Sci.">
        <title>Draft Genome of Tanacetum Coccineum: Genomic Comparison of Closely Related Tanacetum-Family Plants.</title>
        <authorList>
            <person name="Yamashiro T."/>
            <person name="Shiraishi A."/>
            <person name="Nakayama K."/>
            <person name="Satake H."/>
        </authorList>
    </citation>
    <scope>NUCLEOTIDE SEQUENCE</scope>
</reference>
<comment type="caution">
    <text evidence="1">The sequence shown here is derived from an EMBL/GenBank/DDBJ whole genome shotgun (WGS) entry which is preliminary data.</text>
</comment>
<protein>
    <submittedName>
        <fullName evidence="1">Uncharacterized protein</fullName>
    </submittedName>
</protein>
<keyword evidence="2" id="KW-1185">Reference proteome</keyword>
<organism evidence="1 2">
    <name type="scientific">Tanacetum coccineum</name>
    <dbReference type="NCBI Taxonomy" id="301880"/>
    <lineage>
        <taxon>Eukaryota</taxon>
        <taxon>Viridiplantae</taxon>
        <taxon>Streptophyta</taxon>
        <taxon>Embryophyta</taxon>
        <taxon>Tracheophyta</taxon>
        <taxon>Spermatophyta</taxon>
        <taxon>Magnoliopsida</taxon>
        <taxon>eudicotyledons</taxon>
        <taxon>Gunneridae</taxon>
        <taxon>Pentapetalae</taxon>
        <taxon>asterids</taxon>
        <taxon>campanulids</taxon>
        <taxon>Asterales</taxon>
        <taxon>Asteraceae</taxon>
        <taxon>Asteroideae</taxon>
        <taxon>Anthemideae</taxon>
        <taxon>Anthemidinae</taxon>
        <taxon>Tanacetum</taxon>
    </lineage>
</organism>
<dbReference type="Proteomes" id="UP001151760">
    <property type="component" value="Unassembled WGS sequence"/>
</dbReference>
<proteinExistence type="predicted"/>
<evidence type="ECO:0000313" key="2">
    <source>
        <dbReference type="Proteomes" id="UP001151760"/>
    </source>
</evidence>